<dbReference type="Gene3D" id="3.40.50.720">
    <property type="entry name" value="NAD(P)-binding Rossmann-like Domain"/>
    <property type="match status" value="1"/>
</dbReference>
<dbReference type="Proteomes" id="UP000826462">
    <property type="component" value="Chromosome 2"/>
</dbReference>
<dbReference type="PANTHER" id="PTHR42760">
    <property type="entry name" value="SHORT-CHAIN DEHYDROGENASES/REDUCTASES FAMILY MEMBER"/>
    <property type="match status" value="1"/>
</dbReference>
<comment type="similarity">
    <text evidence="1">Belongs to the short-chain dehydrogenases/reductases (SDR) family.</text>
</comment>
<dbReference type="InterPro" id="IPR036291">
    <property type="entry name" value="NAD(P)-bd_dom_sf"/>
</dbReference>
<accession>A0ABX8UZL9</accession>
<proteinExistence type="inferred from homology"/>
<dbReference type="EMBL" id="CP080096">
    <property type="protein sequence ID" value="QYD72680.1"/>
    <property type="molecule type" value="Genomic_DNA"/>
</dbReference>
<dbReference type="InterPro" id="IPR020904">
    <property type="entry name" value="Sc_DH/Rdtase_CS"/>
</dbReference>
<organism evidence="3 4">
    <name type="scientific">Paraburkholderia edwinii</name>
    <dbReference type="NCBI Taxonomy" id="2861782"/>
    <lineage>
        <taxon>Bacteria</taxon>
        <taxon>Pseudomonadati</taxon>
        <taxon>Pseudomonadota</taxon>
        <taxon>Betaproteobacteria</taxon>
        <taxon>Burkholderiales</taxon>
        <taxon>Burkholderiaceae</taxon>
        <taxon>Paraburkholderia</taxon>
    </lineage>
</organism>
<evidence type="ECO:0000256" key="2">
    <source>
        <dbReference type="ARBA" id="ARBA00023002"/>
    </source>
</evidence>
<dbReference type="Pfam" id="PF13561">
    <property type="entry name" value="adh_short_C2"/>
    <property type="match status" value="1"/>
</dbReference>
<dbReference type="PROSITE" id="PS00061">
    <property type="entry name" value="ADH_SHORT"/>
    <property type="match status" value="1"/>
</dbReference>
<dbReference type="SUPFAM" id="SSF51735">
    <property type="entry name" value="NAD(P)-binding Rossmann-fold domains"/>
    <property type="match status" value="1"/>
</dbReference>
<dbReference type="RefSeq" id="WP_219802102.1">
    <property type="nucleotide sequence ID" value="NZ_CP080096.1"/>
</dbReference>
<dbReference type="PANTHER" id="PTHR42760:SF133">
    <property type="entry name" value="3-OXOACYL-[ACYL-CARRIER-PROTEIN] REDUCTASE"/>
    <property type="match status" value="1"/>
</dbReference>
<name>A0ABX8UZL9_9BURK</name>
<keyword evidence="2" id="KW-0560">Oxidoreductase</keyword>
<gene>
    <name evidence="3" type="ORF">KZJ38_23560</name>
</gene>
<protein>
    <submittedName>
        <fullName evidence="3">SDR family oxidoreductase</fullName>
    </submittedName>
</protein>
<evidence type="ECO:0000313" key="3">
    <source>
        <dbReference type="EMBL" id="QYD72680.1"/>
    </source>
</evidence>
<sequence>MDINKLFDLHGRTALVTGGNAGIGGAVAHALGSAGARVVLVARRQAVLDDAANSLRSQRIDVHTRACDLSDLPAARACALEVAQKHGPIDILVNAAGINLRQPFDEITPETWQQQLTVQLSAPFFLTQALAPQMKAHGYGRILNIASLQSFRAFDRGAPYGAAKGGIVQLTRAVAQAWSMHGITCNAIGPGFFPTDLTAPIFDDPALADRHAKQTCIGRNGRLEDLYGIAVFLASEASAYITGQTIMVDGGYTAR</sequence>
<evidence type="ECO:0000313" key="4">
    <source>
        <dbReference type="Proteomes" id="UP000826462"/>
    </source>
</evidence>
<dbReference type="InterPro" id="IPR002347">
    <property type="entry name" value="SDR_fam"/>
</dbReference>
<keyword evidence="4" id="KW-1185">Reference proteome</keyword>
<evidence type="ECO:0000256" key="1">
    <source>
        <dbReference type="ARBA" id="ARBA00006484"/>
    </source>
</evidence>
<dbReference type="PRINTS" id="PR00081">
    <property type="entry name" value="GDHRDH"/>
</dbReference>
<dbReference type="PRINTS" id="PR00080">
    <property type="entry name" value="SDRFAMILY"/>
</dbReference>
<reference evidence="3 4" key="1">
    <citation type="submission" date="2021-07" db="EMBL/GenBank/DDBJ databases">
        <title>Paraburkholderia edwinii protects Aspergillus sp. from phenazines by acting as a toxin sponge.</title>
        <authorList>
            <person name="Dahlstrom K.M."/>
            <person name="Newman D.K."/>
        </authorList>
    </citation>
    <scope>NUCLEOTIDE SEQUENCE [LARGE SCALE GENOMIC DNA]</scope>
    <source>
        <strain evidence="3 4">Pe01</strain>
    </source>
</reference>